<reference evidence="1" key="1">
    <citation type="submission" date="2018-10" db="EMBL/GenBank/DDBJ databases">
        <title>Effector identification in a new, highly contiguous assembly of the strawberry crown rot pathogen Phytophthora cactorum.</title>
        <authorList>
            <person name="Armitage A.D."/>
            <person name="Nellist C.F."/>
            <person name="Bates H."/>
            <person name="Vickerstaff R.J."/>
            <person name="Harrison R.J."/>
        </authorList>
    </citation>
    <scope>NUCLEOTIDE SEQUENCE</scope>
    <source>
        <strain evidence="1">4040</strain>
        <strain evidence="2">P421</strain>
    </source>
</reference>
<organism evidence="1 3">
    <name type="scientific">Phytophthora cactorum</name>
    <dbReference type="NCBI Taxonomy" id="29920"/>
    <lineage>
        <taxon>Eukaryota</taxon>
        <taxon>Sar</taxon>
        <taxon>Stramenopiles</taxon>
        <taxon>Oomycota</taxon>
        <taxon>Peronosporomycetes</taxon>
        <taxon>Peronosporales</taxon>
        <taxon>Peronosporaceae</taxon>
        <taxon>Phytophthora</taxon>
    </lineage>
</organism>
<comment type="caution">
    <text evidence="1">The sequence shown here is derived from an EMBL/GenBank/DDBJ whole genome shotgun (WGS) entry which is preliminary data.</text>
</comment>
<accession>A0A8T1LC51</accession>
<dbReference type="EMBL" id="RCMK01001469">
    <property type="protein sequence ID" value="KAG2893741.1"/>
    <property type="molecule type" value="Genomic_DNA"/>
</dbReference>
<evidence type="ECO:0000313" key="1">
    <source>
        <dbReference type="EMBL" id="KAG2893741.1"/>
    </source>
</evidence>
<gene>
    <name evidence="1" type="ORF">PC117_g23697</name>
    <name evidence="2" type="ORF">PC129_g23010</name>
</gene>
<dbReference type="AlphaFoldDB" id="A0A8T1LC51"/>
<dbReference type="EMBL" id="RCMV01002378">
    <property type="protein sequence ID" value="KAG3203186.1"/>
    <property type="molecule type" value="Genomic_DNA"/>
</dbReference>
<sequence length="41" mass="4682">MVYVLTLTTISCMWVFFLRQLALLLVSDPPVPSTYVVYTLS</sequence>
<proteinExistence type="predicted"/>
<name>A0A8T1LC51_9STRA</name>
<dbReference type="Proteomes" id="UP000760860">
    <property type="component" value="Unassembled WGS sequence"/>
</dbReference>
<evidence type="ECO:0000313" key="2">
    <source>
        <dbReference type="EMBL" id="KAG3203186.1"/>
    </source>
</evidence>
<dbReference type="Proteomes" id="UP000736787">
    <property type="component" value="Unassembled WGS sequence"/>
</dbReference>
<evidence type="ECO:0000313" key="3">
    <source>
        <dbReference type="Proteomes" id="UP000736787"/>
    </source>
</evidence>
<protein>
    <submittedName>
        <fullName evidence="1">Uncharacterized protein</fullName>
    </submittedName>
</protein>